<proteinExistence type="predicted"/>
<name>A0A9P9YTX6_9MUSC</name>
<dbReference type="Proteomes" id="UP001059596">
    <property type="component" value="Unassembled WGS sequence"/>
</dbReference>
<evidence type="ECO:0000313" key="1">
    <source>
        <dbReference type="EMBL" id="KAI8043068.1"/>
    </source>
</evidence>
<comment type="caution">
    <text evidence="1">The sequence shown here is derived from an EMBL/GenBank/DDBJ whole genome shotgun (WGS) entry which is preliminary data.</text>
</comment>
<dbReference type="AlphaFoldDB" id="A0A9P9YTX6"/>
<dbReference type="EMBL" id="JAMKOV010000002">
    <property type="protein sequence ID" value="KAI8043068.1"/>
    <property type="molecule type" value="Genomic_DNA"/>
</dbReference>
<organism evidence="1 2">
    <name type="scientific">Drosophila gunungcola</name>
    <name type="common">fruit fly</name>
    <dbReference type="NCBI Taxonomy" id="103775"/>
    <lineage>
        <taxon>Eukaryota</taxon>
        <taxon>Metazoa</taxon>
        <taxon>Ecdysozoa</taxon>
        <taxon>Arthropoda</taxon>
        <taxon>Hexapoda</taxon>
        <taxon>Insecta</taxon>
        <taxon>Pterygota</taxon>
        <taxon>Neoptera</taxon>
        <taxon>Endopterygota</taxon>
        <taxon>Diptera</taxon>
        <taxon>Brachycera</taxon>
        <taxon>Muscomorpha</taxon>
        <taxon>Ephydroidea</taxon>
        <taxon>Drosophilidae</taxon>
        <taxon>Drosophila</taxon>
        <taxon>Sophophora</taxon>
    </lineage>
</organism>
<accession>A0A9P9YTX6</accession>
<reference evidence="1" key="1">
    <citation type="journal article" date="2023" name="Genome Biol. Evol.">
        <title>Long-read-based Genome Assembly of Drosophila gunungcola Reveals Fewer Chemosensory Genes in Flower-breeding Species.</title>
        <authorList>
            <person name="Negi A."/>
            <person name="Liao B.Y."/>
            <person name="Yeh S.D."/>
        </authorList>
    </citation>
    <scope>NUCLEOTIDE SEQUENCE</scope>
    <source>
        <strain evidence="1">Sukarami</strain>
    </source>
</reference>
<gene>
    <name evidence="1" type="ORF">M5D96_004393</name>
</gene>
<dbReference type="OrthoDB" id="7829639at2759"/>
<protein>
    <submittedName>
        <fullName evidence="1">Uncharacterized protein</fullName>
    </submittedName>
</protein>
<sequence>MKEYGEIIFVDQLKHFRVVASQIQKTRNDWQKYSSWFSDAQKENYSQLASVYAESLEKYGDEKFGYYAKRIRLRPEFAGKTRADTKHEDREAHISMTHLKGYKFSVTSNGEYGSVRPSELFYCF</sequence>
<keyword evidence="2" id="KW-1185">Reference proteome</keyword>
<evidence type="ECO:0000313" key="2">
    <source>
        <dbReference type="Proteomes" id="UP001059596"/>
    </source>
</evidence>